<sequence length="330" mass="34801">MAPGAAALAAGAVLLFTPVYAATPEFTPGPASVSMKVEARPDLASQPLASAVSVNAVEEQSGVSMKVSKPPVQSAPSGVSMKVARPSGTLPEAQPEQNGVSIKVSPRPPAAKQPAPVEPPQESPAPPEEPVAAAPEQPVTPPPVAQQEKTPPAEQPIAMPEIKIGAEDVGAEPESEEEEGVDVATALENYRYVRGAKLNPFRPLTDKPEKEPAPAIVDTPDEGAQAAVKRPPIKRPRAPITPIERYPLNSLDLVAIMRMKREALALVQIPDGAKGFIIRKGTYIGNEGGTVSEIDLQNNKVVVDVEEEDMFGNIIINKRQLSLQKSAGDF</sequence>
<organism evidence="3 4">
    <name type="scientific">Desulfatibacillum aliphaticivorans</name>
    <dbReference type="NCBI Taxonomy" id="218208"/>
    <lineage>
        <taxon>Bacteria</taxon>
        <taxon>Pseudomonadati</taxon>
        <taxon>Thermodesulfobacteriota</taxon>
        <taxon>Desulfobacteria</taxon>
        <taxon>Desulfobacterales</taxon>
        <taxon>Desulfatibacillaceae</taxon>
        <taxon>Desulfatibacillum</taxon>
    </lineage>
</organism>
<evidence type="ECO:0000313" key="4">
    <source>
        <dbReference type="Proteomes" id="UP000000739"/>
    </source>
</evidence>
<reference evidence="3 4" key="1">
    <citation type="journal article" date="2012" name="Environ. Microbiol.">
        <title>The genome sequence of Desulfatibacillum alkenivorans AK-01: a blueprint for anaerobic alkane oxidation.</title>
        <authorList>
            <person name="Callaghan A.V."/>
            <person name="Morris B.E."/>
            <person name="Pereira I.A."/>
            <person name="McInerney M.J."/>
            <person name="Austin R.N."/>
            <person name="Groves J.T."/>
            <person name="Kukor J.J."/>
            <person name="Suflita J.M."/>
            <person name="Young L.Y."/>
            <person name="Zylstra G.J."/>
            <person name="Wawrik B."/>
        </authorList>
    </citation>
    <scope>NUCLEOTIDE SEQUENCE [LARGE SCALE GENOMIC DNA]</scope>
    <source>
        <strain evidence="3 4">AK-01</strain>
    </source>
</reference>
<dbReference type="RefSeq" id="WP_012609627.1">
    <property type="nucleotide sequence ID" value="NC_011768.1"/>
</dbReference>
<dbReference type="HOGENOM" id="CLU_841248_0_0_7"/>
<gene>
    <name evidence="3" type="ordered locus">Dalk_0480</name>
</gene>
<evidence type="ECO:0000256" key="2">
    <source>
        <dbReference type="SAM" id="SignalP"/>
    </source>
</evidence>
<feature type="chain" id="PRO_5002869118" description="Pilus assembly protein PilP" evidence="2">
    <location>
        <begin position="22"/>
        <end position="330"/>
    </location>
</feature>
<keyword evidence="4" id="KW-1185">Reference proteome</keyword>
<dbReference type="EMBL" id="CP001322">
    <property type="protein sequence ID" value="ACL02187.1"/>
    <property type="molecule type" value="Genomic_DNA"/>
</dbReference>
<dbReference type="KEGG" id="dal:Dalk_0480"/>
<evidence type="ECO:0000313" key="3">
    <source>
        <dbReference type="EMBL" id="ACL02187.1"/>
    </source>
</evidence>
<dbReference type="Proteomes" id="UP000000739">
    <property type="component" value="Chromosome"/>
</dbReference>
<protein>
    <recommendedName>
        <fullName evidence="5">Pilus assembly protein PilP</fullName>
    </recommendedName>
</protein>
<accession>B8FH99</accession>
<feature type="compositionally biased region" description="Pro residues" evidence="1">
    <location>
        <begin position="106"/>
        <end position="129"/>
    </location>
</feature>
<dbReference type="InterPro" id="IPR007446">
    <property type="entry name" value="PilP"/>
</dbReference>
<dbReference type="Pfam" id="PF04351">
    <property type="entry name" value="PilP"/>
    <property type="match status" value="1"/>
</dbReference>
<dbReference type="eggNOG" id="COG3168">
    <property type="taxonomic scope" value="Bacteria"/>
</dbReference>
<proteinExistence type="predicted"/>
<feature type="region of interest" description="Disordered" evidence="1">
    <location>
        <begin position="60"/>
        <end position="159"/>
    </location>
</feature>
<evidence type="ECO:0000256" key="1">
    <source>
        <dbReference type="SAM" id="MobiDB-lite"/>
    </source>
</evidence>
<dbReference type="Gene3D" id="2.30.30.830">
    <property type="match status" value="1"/>
</dbReference>
<feature type="signal peptide" evidence="2">
    <location>
        <begin position="1"/>
        <end position="21"/>
    </location>
</feature>
<keyword evidence="2" id="KW-0732">Signal</keyword>
<evidence type="ECO:0008006" key="5">
    <source>
        <dbReference type="Google" id="ProtNLM"/>
    </source>
</evidence>
<dbReference type="AlphaFoldDB" id="B8FH99"/>
<name>B8FH99_DESAL</name>